<evidence type="ECO:0000313" key="9">
    <source>
        <dbReference type="EMBL" id="CAJ1950862.1"/>
    </source>
</evidence>
<dbReference type="GO" id="GO:0051015">
    <property type="term" value="F:actin filament binding"/>
    <property type="evidence" value="ECO:0007669"/>
    <property type="project" value="TreeGrafter"/>
</dbReference>
<sequence length="374" mass="41799">MDSASAILKKTNPAELAQNVAAIESLIGNDKATLQAFRHKNILPFDPFTTVPPPEKGEKVEKPFLNCSYNRAEKGGYRSPWTGRYYLINKTASEIDISIYEKPVPQQEEDLRHLENIANEVWEAYTHLYYGHGGIGSVYMKPLDKGGFEGLFGVHKRTEENGAWDSVHLVKVDEPDMLEGTCTYRVESAVVMSLSPANDQATISSSLTKDTVKTCNIRHNHMNGSHLENIGTILEDVEIDFRSRMERVDIPKTMDVVESIYRKQMVGSAVHLIKERTSMTSISNAGAGMISEIANMANKKRSSAVMAAMKRNEKLRENNEKVAVDKDTRGDILNDFKNNLKVAAPVPTPVQVGGTPTPEFLNFRDKLKKRESKQ</sequence>
<feature type="region of interest" description="Disordered" evidence="8">
    <location>
        <begin position="346"/>
        <end position="374"/>
    </location>
</feature>
<evidence type="ECO:0000256" key="8">
    <source>
        <dbReference type="SAM" id="MobiDB-lite"/>
    </source>
</evidence>
<evidence type="ECO:0000256" key="1">
    <source>
        <dbReference type="ARBA" id="ARBA00004245"/>
    </source>
</evidence>
<comment type="similarity">
    <text evidence="2 7">Belongs to the F-actin-capping protein beta subunit family.</text>
</comment>
<keyword evidence="5 7" id="KW-0009">Actin-binding</keyword>
<evidence type="ECO:0000256" key="7">
    <source>
        <dbReference type="RuleBase" id="RU365078"/>
    </source>
</evidence>
<dbReference type="InterPro" id="IPR043175">
    <property type="entry name" value="CAPZB_N"/>
</dbReference>
<evidence type="ECO:0000313" key="10">
    <source>
        <dbReference type="Proteomes" id="UP001295423"/>
    </source>
</evidence>
<evidence type="ECO:0000256" key="2">
    <source>
        <dbReference type="ARBA" id="ARBA00006039"/>
    </source>
</evidence>
<reference evidence="9" key="1">
    <citation type="submission" date="2023-08" db="EMBL/GenBank/DDBJ databases">
        <authorList>
            <person name="Audoor S."/>
            <person name="Bilcke G."/>
        </authorList>
    </citation>
    <scope>NUCLEOTIDE SEQUENCE</scope>
</reference>
<dbReference type="PANTHER" id="PTHR10619">
    <property type="entry name" value="F-ACTIN-CAPPING PROTEIN SUBUNIT BETA"/>
    <property type="match status" value="1"/>
</dbReference>
<evidence type="ECO:0000256" key="4">
    <source>
        <dbReference type="ARBA" id="ARBA00022490"/>
    </source>
</evidence>
<keyword evidence="3 7" id="KW-0117">Actin capping</keyword>
<dbReference type="Gene3D" id="1.20.58.570">
    <property type="match status" value="1"/>
</dbReference>
<comment type="subunit">
    <text evidence="7">Heterodimer of an alpha and a beta subunit.</text>
</comment>
<comment type="caution">
    <text evidence="9">The sequence shown here is derived from an EMBL/GenBank/DDBJ whole genome shotgun (WGS) entry which is preliminary data.</text>
</comment>
<dbReference type="GO" id="GO:0051016">
    <property type="term" value="P:barbed-end actin filament capping"/>
    <property type="evidence" value="ECO:0007669"/>
    <property type="project" value="UniProtKB-UniRule"/>
</dbReference>
<protein>
    <recommendedName>
        <fullName evidence="7">F-actin-capping protein subunit beta</fullName>
    </recommendedName>
</protein>
<dbReference type="GO" id="GO:0000902">
    <property type="term" value="P:cell morphogenesis"/>
    <property type="evidence" value="ECO:0007669"/>
    <property type="project" value="TreeGrafter"/>
</dbReference>
<dbReference type="GO" id="GO:0008290">
    <property type="term" value="C:F-actin capping protein complex"/>
    <property type="evidence" value="ECO:0007669"/>
    <property type="project" value="UniProtKB-UniRule"/>
</dbReference>
<evidence type="ECO:0000256" key="5">
    <source>
        <dbReference type="ARBA" id="ARBA00023203"/>
    </source>
</evidence>
<proteinExistence type="inferred from homology"/>
<feature type="compositionally biased region" description="Low complexity" evidence="8">
    <location>
        <begin position="346"/>
        <end position="358"/>
    </location>
</feature>
<organism evidence="9 10">
    <name type="scientific">Cylindrotheca closterium</name>
    <dbReference type="NCBI Taxonomy" id="2856"/>
    <lineage>
        <taxon>Eukaryota</taxon>
        <taxon>Sar</taxon>
        <taxon>Stramenopiles</taxon>
        <taxon>Ochrophyta</taxon>
        <taxon>Bacillariophyta</taxon>
        <taxon>Bacillariophyceae</taxon>
        <taxon>Bacillariophycidae</taxon>
        <taxon>Bacillariales</taxon>
        <taxon>Bacillariaceae</taxon>
        <taxon>Cylindrotheca</taxon>
    </lineage>
</organism>
<comment type="function">
    <text evidence="7">F-actin-capping proteins bind in a Ca(2+)-independent manner to the fast growing ends of actin filaments (barbed end) thereby blocking the exchange of subunits at these ends. Unlike other capping proteins (such as gelsolin and severin), these proteins do not sever actin filaments.</text>
</comment>
<keyword evidence="10" id="KW-1185">Reference proteome</keyword>
<dbReference type="EMBL" id="CAKOGP040001770">
    <property type="protein sequence ID" value="CAJ1950862.1"/>
    <property type="molecule type" value="Genomic_DNA"/>
</dbReference>
<gene>
    <name evidence="9" type="ORF">CYCCA115_LOCUS12795</name>
</gene>
<dbReference type="AlphaFoldDB" id="A0AAD2FS68"/>
<dbReference type="Pfam" id="PF01115">
    <property type="entry name" value="F_actin_cap_B"/>
    <property type="match status" value="1"/>
</dbReference>
<keyword evidence="6 7" id="KW-0206">Cytoskeleton</keyword>
<evidence type="ECO:0000256" key="6">
    <source>
        <dbReference type="ARBA" id="ARBA00023212"/>
    </source>
</evidence>
<name>A0AAD2FS68_9STRA</name>
<dbReference type="SUPFAM" id="SSF90096">
    <property type="entry name" value="Subunits of heterodimeric actin filament capping protein Capz"/>
    <property type="match status" value="1"/>
</dbReference>
<dbReference type="Gene3D" id="3.90.1150.210">
    <property type="entry name" value="F-actin capping protein, beta subunit"/>
    <property type="match status" value="1"/>
</dbReference>
<comment type="subcellular location">
    <subcellularLocation>
        <location evidence="1 7">Cytoplasm</location>
        <location evidence="1 7">Cytoskeleton</location>
    </subcellularLocation>
</comment>
<dbReference type="InterPro" id="IPR001698">
    <property type="entry name" value="CAPZB"/>
</dbReference>
<evidence type="ECO:0000256" key="3">
    <source>
        <dbReference type="ARBA" id="ARBA00022467"/>
    </source>
</evidence>
<accession>A0AAD2FS68</accession>
<keyword evidence="4 7" id="KW-0963">Cytoplasm</keyword>
<dbReference type="PANTHER" id="PTHR10619:SF0">
    <property type="entry name" value="F-ACTIN-CAPPING PROTEIN SUBUNIT BETA ISOFORMS 1 AND 2"/>
    <property type="match status" value="1"/>
</dbReference>
<dbReference type="InterPro" id="IPR042276">
    <property type="entry name" value="CapZ_alpha/beta_2"/>
</dbReference>
<dbReference type="InterPro" id="IPR037282">
    <property type="entry name" value="CapZ_alpha/beta"/>
</dbReference>
<dbReference type="Proteomes" id="UP001295423">
    <property type="component" value="Unassembled WGS sequence"/>
</dbReference>